<dbReference type="Gene3D" id="1.10.340.30">
    <property type="entry name" value="Hypothetical protein, domain 2"/>
    <property type="match status" value="1"/>
</dbReference>
<dbReference type="PANTHER" id="PTHR30037">
    <property type="entry name" value="DNA-3-METHYLADENINE GLYCOSYLASE 1"/>
    <property type="match status" value="1"/>
</dbReference>
<feature type="binding site" evidence="1">
    <location>
        <position position="47"/>
    </location>
    <ligand>
        <name>Zn(2+)</name>
        <dbReference type="ChEBI" id="CHEBI:29105"/>
    </ligand>
</feature>
<reference evidence="2 3" key="1">
    <citation type="submission" date="2011-08" db="EMBL/GenBank/DDBJ databases">
        <authorList>
            <person name="Weinstock G."/>
            <person name="Sodergren E."/>
            <person name="Clifton S."/>
            <person name="Fulton L."/>
            <person name="Fulton B."/>
            <person name="Courtney L."/>
            <person name="Fronick C."/>
            <person name="Harrison M."/>
            <person name="Strong C."/>
            <person name="Farmer C."/>
            <person name="Delahaunty K."/>
            <person name="Markovic C."/>
            <person name="Hall O."/>
            <person name="Minx P."/>
            <person name="Tomlinson C."/>
            <person name="Mitreva M."/>
            <person name="Hou S."/>
            <person name="Chen J."/>
            <person name="Wollam A."/>
            <person name="Pepin K.H."/>
            <person name="Johnson M."/>
            <person name="Bhonagiri V."/>
            <person name="Zhang X."/>
            <person name="Suruliraj S."/>
            <person name="Warren W."/>
            <person name="Chinwalla A."/>
            <person name="Mardis E.R."/>
            <person name="Wilson R.K."/>
        </authorList>
    </citation>
    <scope>NUCLEOTIDE SEQUENCE [LARGE SCALE GENOMIC DNA]</scope>
    <source>
        <strain evidence="2 3">F0357</strain>
    </source>
</reference>
<feature type="binding site" evidence="1">
    <location>
        <position position="222"/>
    </location>
    <ligand>
        <name>Zn(2+)</name>
        <dbReference type="ChEBI" id="CHEBI:29105"/>
    </ligand>
</feature>
<keyword evidence="1" id="KW-0862">Zinc</keyword>
<dbReference type="SUPFAM" id="SSF48150">
    <property type="entry name" value="DNA-glycosylase"/>
    <property type="match status" value="1"/>
</dbReference>
<gene>
    <name evidence="2" type="ORF">HMPREF0080_01231</name>
</gene>
<sequence>MKITDPATGTGNFYKLEERRCTALYCLYKQMDDQRITRREGFHMAGCEWAALNKKMKEYHDCEWGVPVYDDRVQFEYLALEVMQCGLSWNTVLQKRETLRRAFAGFDYEKLAQFDERDVERILSCDGIIKSQGKSKAILKNARAFMSIRRETGSFSEYLWSFTGGMPLVYRSHQDKGVPARNMLSQRIAEDLKRRGFTYIGAVTVYSHLQACGIINDHARTCPRYEELVHIYGAAETDGE</sequence>
<accession>G9YHU7</accession>
<dbReference type="InterPro" id="IPR011257">
    <property type="entry name" value="DNA_glycosylase"/>
</dbReference>
<dbReference type="PANTHER" id="PTHR30037:SF4">
    <property type="entry name" value="DNA-3-METHYLADENINE GLYCOSYLASE I"/>
    <property type="match status" value="1"/>
</dbReference>
<dbReference type="GO" id="GO:0008725">
    <property type="term" value="F:DNA-3-methyladenine glycosylase activity"/>
    <property type="evidence" value="ECO:0007669"/>
    <property type="project" value="InterPro"/>
</dbReference>
<dbReference type="HOGENOM" id="CLU_083758_1_0_9"/>
<dbReference type="PATRIC" id="fig|861450.3.peg.1146"/>
<name>G9YHU7_9FIRM</name>
<organism evidence="2 3">
    <name type="scientific">Anaeroglobus geminatus F0357</name>
    <dbReference type="NCBI Taxonomy" id="861450"/>
    <lineage>
        <taxon>Bacteria</taxon>
        <taxon>Bacillati</taxon>
        <taxon>Bacillota</taxon>
        <taxon>Negativicutes</taxon>
        <taxon>Veillonellales</taxon>
        <taxon>Veillonellaceae</taxon>
        <taxon>Anaeroglobus</taxon>
    </lineage>
</organism>
<dbReference type="Pfam" id="PF03352">
    <property type="entry name" value="Adenine_glyco"/>
    <property type="match status" value="1"/>
</dbReference>
<dbReference type="STRING" id="861450.HMPREF0080_01231"/>
<feature type="binding site" evidence="1">
    <location>
        <position position="218"/>
    </location>
    <ligand>
        <name>Zn(2+)</name>
        <dbReference type="ChEBI" id="CHEBI:29105"/>
    </ligand>
</feature>
<evidence type="ECO:0000313" key="3">
    <source>
        <dbReference type="Proteomes" id="UP000005481"/>
    </source>
</evidence>
<dbReference type="AlphaFoldDB" id="G9YHU7"/>
<keyword evidence="3" id="KW-1185">Reference proteome</keyword>
<keyword evidence="1" id="KW-0479">Metal-binding</keyword>
<comment type="caution">
    <text evidence="2">The sequence shown here is derived from an EMBL/GenBank/DDBJ whole genome shotgun (WGS) entry which is preliminary data.</text>
</comment>
<dbReference type="eggNOG" id="COG2818">
    <property type="taxonomic scope" value="Bacteria"/>
</dbReference>
<dbReference type="Proteomes" id="UP000005481">
    <property type="component" value="Unassembled WGS sequence"/>
</dbReference>
<evidence type="ECO:0000256" key="1">
    <source>
        <dbReference type="PIRSR" id="PIRSR605019-1"/>
    </source>
</evidence>
<protein>
    <submittedName>
        <fullName evidence="2">DNA-3-methyladenine glycosylase I</fullName>
    </submittedName>
</protein>
<dbReference type="EMBL" id="AGCJ01000046">
    <property type="protein sequence ID" value="EHM40377.1"/>
    <property type="molecule type" value="Genomic_DNA"/>
</dbReference>
<evidence type="ECO:0000313" key="2">
    <source>
        <dbReference type="EMBL" id="EHM40377.1"/>
    </source>
</evidence>
<dbReference type="InterPro" id="IPR052891">
    <property type="entry name" value="DNA-3mA_glycosylase"/>
</dbReference>
<proteinExistence type="predicted"/>
<dbReference type="InterPro" id="IPR005019">
    <property type="entry name" value="Adenine_glyco"/>
</dbReference>
<dbReference type="GO" id="GO:0006284">
    <property type="term" value="P:base-excision repair"/>
    <property type="evidence" value="ECO:0007669"/>
    <property type="project" value="InterPro"/>
</dbReference>
<feature type="binding site" evidence="1">
    <location>
        <position position="60"/>
    </location>
    <ligand>
        <name>Zn(2+)</name>
        <dbReference type="ChEBI" id="CHEBI:29105"/>
    </ligand>
</feature>
<dbReference type="GO" id="GO:0046872">
    <property type="term" value="F:metal ion binding"/>
    <property type="evidence" value="ECO:0007669"/>
    <property type="project" value="UniProtKB-KW"/>
</dbReference>